<name>A0A8K0JA52_9HYPO</name>
<comment type="caution">
    <text evidence="2">The sequence shown here is derived from an EMBL/GenBank/DDBJ whole genome shotgun (WGS) entry which is preliminary data.</text>
</comment>
<evidence type="ECO:0000256" key="1">
    <source>
        <dbReference type="SAM" id="SignalP"/>
    </source>
</evidence>
<dbReference type="EMBL" id="SRPY01000119">
    <property type="protein sequence ID" value="KAG5928390.1"/>
    <property type="molecule type" value="Genomic_DNA"/>
</dbReference>
<dbReference type="Proteomes" id="UP000811619">
    <property type="component" value="Unassembled WGS sequence"/>
</dbReference>
<evidence type="ECO:0000313" key="3">
    <source>
        <dbReference type="Proteomes" id="UP000811619"/>
    </source>
</evidence>
<protein>
    <recommendedName>
        <fullName evidence="4">Secreted protein</fullName>
    </recommendedName>
</protein>
<keyword evidence="3" id="KW-1185">Reference proteome</keyword>
<evidence type="ECO:0008006" key="4">
    <source>
        <dbReference type="Google" id="ProtNLM"/>
    </source>
</evidence>
<dbReference type="AlphaFoldDB" id="A0A8K0JA52"/>
<proteinExistence type="predicted"/>
<gene>
    <name evidence="2" type="ORF">E4U42_000737</name>
</gene>
<sequence length="82" mass="8498">MFPTVLPCASFLSIGLGLALAVALALAAYPETLLFTPPLAPPSSSGPVANTSTYCYHGVRTHDRDNPSARCFAVAADGTFAR</sequence>
<reference evidence="2" key="1">
    <citation type="journal article" date="2020" name="bioRxiv">
        <title>Whole genome comparisons of ergot fungi reveals the divergence and evolution of species within the genus Claviceps are the result of varying mechanisms driving genome evolution and host range expansion.</title>
        <authorList>
            <person name="Wyka S.A."/>
            <person name="Mondo S.J."/>
            <person name="Liu M."/>
            <person name="Dettman J."/>
            <person name="Nalam V."/>
            <person name="Broders K.D."/>
        </authorList>
    </citation>
    <scope>NUCLEOTIDE SEQUENCE</scope>
    <source>
        <strain evidence="2">CCC 489</strain>
    </source>
</reference>
<feature type="chain" id="PRO_5035481807" description="Secreted protein" evidence="1">
    <location>
        <begin position="28"/>
        <end position="82"/>
    </location>
</feature>
<feature type="signal peptide" evidence="1">
    <location>
        <begin position="1"/>
        <end position="27"/>
    </location>
</feature>
<keyword evidence="1" id="KW-0732">Signal</keyword>
<accession>A0A8K0JA52</accession>
<organism evidence="2 3">
    <name type="scientific">Claviceps africana</name>
    <dbReference type="NCBI Taxonomy" id="83212"/>
    <lineage>
        <taxon>Eukaryota</taxon>
        <taxon>Fungi</taxon>
        <taxon>Dikarya</taxon>
        <taxon>Ascomycota</taxon>
        <taxon>Pezizomycotina</taxon>
        <taxon>Sordariomycetes</taxon>
        <taxon>Hypocreomycetidae</taxon>
        <taxon>Hypocreales</taxon>
        <taxon>Clavicipitaceae</taxon>
        <taxon>Claviceps</taxon>
    </lineage>
</organism>
<evidence type="ECO:0000313" key="2">
    <source>
        <dbReference type="EMBL" id="KAG5928390.1"/>
    </source>
</evidence>
<feature type="non-terminal residue" evidence="2">
    <location>
        <position position="82"/>
    </location>
</feature>